<dbReference type="GO" id="GO:0004672">
    <property type="term" value="F:protein kinase activity"/>
    <property type="evidence" value="ECO:0007669"/>
    <property type="project" value="InterPro"/>
</dbReference>
<proteinExistence type="inferred from homology"/>
<dbReference type="InterPro" id="IPR000719">
    <property type="entry name" value="Prot_kinase_dom"/>
</dbReference>
<dbReference type="InterPro" id="IPR050339">
    <property type="entry name" value="CC_SR_Kinase"/>
</dbReference>
<keyword evidence="8" id="KW-1185">Reference proteome</keyword>
<evidence type="ECO:0000256" key="1">
    <source>
        <dbReference type="ARBA" id="ARBA00022679"/>
    </source>
</evidence>
<dbReference type="SMART" id="SM00220">
    <property type="entry name" value="S_TKc"/>
    <property type="match status" value="1"/>
</dbReference>
<evidence type="ECO:0000313" key="8">
    <source>
        <dbReference type="Proteomes" id="UP000198287"/>
    </source>
</evidence>
<evidence type="ECO:0000256" key="3">
    <source>
        <dbReference type="ARBA" id="ARBA00022777"/>
    </source>
</evidence>
<comment type="caution">
    <text evidence="7">The sequence shown here is derived from an EMBL/GenBank/DDBJ whole genome shotgun (WGS) entry which is preliminary data.</text>
</comment>
<evidence type="ECO:0000259" key="6">
    <source>
        <dbReference type="PROSITE" id="PS50011"/>
    </source>
</evidence>
<dbReference type="InterPro" id="IPR011050">
    <property type="entry name" value="Pectin_lyase_fold/virulence"/>
</dbReference>
<keyword evidence="2" id="KW-0547">Nucleotide-binding</keyword>
<keyword evidence="3 7" id="KW-0418">Kinase</keyword>
<dbReference type="InterPro" id="IPR011009">
    <property type="entry name" value="Kinase-like_dom_sf"/>
</dbReference>
<dbReference type="GO" id="GO:0005524">
    <property type="term" value="F:ATP binding"/>
    <property type="evidence" value="ECO:0007669"/>
    <property type="project" value="UniProtKB-KW"/>
</dbReference>
<gene>
    <name evidence="7" type="ORF">Fcan01_15473</name>
</gene>
<keyword evidence="1" id="KW-0808">Transferase</keyword>
<dbReference type="Pfam" id="PF00069">
    <property type="entry name" value="Pkinase"/>
    <property type="match status" value="1"/>
</dbReference>
<evidence type="ECO:0000256" key="4">
    <source>
        <dbReference type="ARBA" id="ARBA00022840"/>
    </source>
</evidence>
<dbReference type="PANTHER" id="PTHR11042">
    <property type="entry name" value="EUKARYOTIC TRANSLATION INITIATION FACTOR 2-ALPHA KINASE EIF2-ALPHA KINASE -RELATED"/>
    <property type="match status" value="1"/>
</dbReference>
<dbReference type="EMBL" id="LNIX01000010">
    <property type="protein sequence ID" value="OXA49329.1"/>
    <property type="molecule type" value="Genomic_DNA"/>
</dbReference>
<dbReference type="PROSITE" id="PS00108">
    <property type="entry name" value="PROTEIN_KINASE_ST"/>
    <property type="match status" value="1"/>
</dbReference>
<protein>
    <submittedName>
        <fullName evidence="7">Serine/threonine-protein kinase PDIK1L</fullName>
    </submittedName>
</protein>
<dbReference type="GO" id="GO:0005737">
    <property type="term" value="C:cytoplasm"/>
    <property type="evidence" value="ECO:0007669"/>
    <property type="project" value="TreeGrafter"/>
</dbReference>
<sequence length="436" mass="48790">MQAAIVMDLTKGLTFLHNNKIIHGDLKPENILFASFEYNLPIKIGDIGLSRWILPEDRNTLISSVGTTLYTAPEAMQGNYTCQADIYSLGLVLWEITALIHTNERASLFDKLVNDGNQEVVEMHPFGHGLRKVITASTKKNLSNRLKSVTQANTLLNLENIKIRYQELVARTSEELQLCLRFVSSGCIVRLVETTYLGGIDLRMDNVSIIGSGPNTVIELGADNRIHINANYCTLSNLKLAIYGNTEYASISLLGCHNKVQDVTVTLTVHQKGYFQENCYYHVSSVYEVFDISDLFVTKGRVRINVECQNTFLKRVGWSNQLENLQTKSLSAETRNDSALSKRSDCPAELHIFVDALNCNLEEVKCNSILVLKRNASLKNVECTGTITIKDGLEGIILMKCKAKTLEADEKVCTTECEFDAVSKDSGEWRKKLLYS</sequence>
<comment type="similarity">
    <text evidence="5">Belongs to the protein kinase superfamily. Ser/Thr protein kinase family. GCN2 subfamily.</text>
</comment>
<feature type="domain" description="Protein kinase" evidence="6">
    <location>
        <begin position="1"/>
        <end position="156"/>
    </location>
</feature>
<keyword evidence="4" id="KW-0067">ATP-binding</keyword>
<dbReference type="SUPFAM" id="SSF56112">
    <property type="entry name" value="Protein kinase-like (PK-like)"/>
    <property type="match status" value="1"/>
</dbReference>
<accession>A0A226DVS4</accession>
<reference evidence="7 8" key="1">
    <citation type="submission" date="2015-12" db="EMBL/GenBank/DDBJ databases">
        <title>The genome of Folsomia candida.</title>
        <authorList>
            <person name="Faddeeva A."/>
            <person name="Derks M.F."/>
            <person name="Anvar Y."/>
            <person name="Smit S."/>
            <person name="Van Straalen N."/>
            <person name="Roelofs D."/>
        </authorList>
    </citation>
    <scope>NUCLEOTIDE SEQUENCE [LARGE SCALE GENOMIC DNA]</scope>
    <source>
        <strain evidence="7 8">VU population</strain>
        <tissue evidence="7">Whole body</tissue>
    </source>
</reference>
<dbReference type="Gene3D" id="1.10.510.10">
    <property type="entry name" value="Transferase(Phosphotransferase) domain 1"/>
    <property type="match status" value="1"/>
</dbReference>
<dbReference type="OrthoDB" id="4062651at2759"/>
<organism evidence="7 8">
    <name type="scientific">Folsomia candida</name>
    <name type="common">Springtail</name>
    <dbReference type="NCBI Taxonomy" id="158441"/>
    <lineage>
        <taxon>Eukaryota</taxon>
        <taxon>Metazoa</taxon>
        <taxon>Ecdysozoa</taxon>
        <taxon>Arthropoda</taxon>
        <taxon>Hexapoda</taxon>
        <taxon>Collembola</taxon>
        <taxon>Entomobryomorpha</taxon>
        <taxon>Isotomoidea</taxon>
        <taxon>Isotomidae</taxon>
        <taxon>Proisotominae</taxon>
        <taxon>Folsomia</taxon>
    </lineage>
</organism>
<evidence type="ECO:0000256" key="2">
    <source>
        <dbReference type="ARBA" id="ARBA00022741"/>
    </source>
</evidence>
<dbReference type="PROSITE" id="PS50011">
    <property type="entry name" value="PROTEIN_KINASE_DOM"/>
    <property type="match status" value="1"/>
</dbReference>
<dbReference type="STRING" id="158441.A0A226DVS4"/>
<dbReference type="SUPFAM" id="SSF51126">
    <property type="entry name" value="Pectin lyase-like"/>
    <property type="match status" value="1"/>
</dbReference>
<evidence type="ECO:0000313" key="7">
    <source>
        <dbReference type="EMBL" id="OXA49329.1"/>
    </source>
</evidence>
<dbReference type="InterPro" id="IPR008271">
    <property type="entry name" value="Ser/Thr_kinase_AS"/>
</dbReference>
<name>A0A226DVS4_FOLCA</name>
<dbReference type="Proteomes" id="UP000198287">
    <property type="component" value="Unassembled WGS sequence"/>
</dbReference>
<dbReference type="AlphaFoldDB" id="A0A226DVS4"/>
<dbReference type="GO" id="GO:0005634">
    <property type="term" value="C:nucleus"/>
    <property type="evidence" value="ECO:0007669"/>
    <property type="project" value="TreeGrafter"/>
</dbReference>
<evidence type="ECO:0000256" key="5">
    <source>
        <dbReference type="ARBA" id="ARBA00037982"/>
    </source>
</evidence>